<organism evidence="2 3">
    <name type="scientific">Apiospora arundinis</name>
    <dbReference type="NCBI Taxonomy" id="335852"/>
    <lineage>
        <taxon>Eukaryota</taxon>
        <taxon>Fungi</taxon>
        <taxon>Dikarya</taxon>
        <taxon>Ascomycota</taxon>
        <taxon>Pezizomycotina</taxon>
        <taxon>Sordariomycetes</taxon>
        <taxon>Xylariomycetidae</taxon>
        <taxon>Amphisphaeriales</taxon>
        <taxon>Apiosporaceae</taxon>
        <taxon>Apiospora</taxon>
    </lineage>
</organism>
<name>A0ABR2IZ58_9PEZI</name>
<dbReference type="Proteomes" id="UP001390339">
    <property type="component" value="Unassembled WGS sequence"/>
</dbReference>
<proteinExistence type="predicted"/>
<dbReference type="EMBL" id="JAPCWZ010000004">
    <property type="protein sequence ID" value="KAK8869411.1"/>
    <property type="molecule type" value="Genomic_DNA"/>
</dbReference>
<evidence type="ECO:0000313" key="2">
    <source>
        <dbReference type="EMBL" id="KAK8869411.1"/>
    </source>
</evidence>
<feature type="compositionally biased region" description="Basic and acidic residues" evidence="1">
    <location>
        <begin position="37"/>
        <end position="60"/>
    </location>
</feature>
<feature type="region of interest" description="Disordered" evidence="1">
    <location>
        <begin position="35"/>
        <end position="69"/>
    </location>
</feature>
<comment type="caution">
    <text evidence="2">The sequence shown here is derived from an EMBL/GenBank/DDBJ whole genome shotgun (WGS) entry which is preliminary data.</text>
</comment>
<evidence type="ECO:0000256" key="1">
    <source>
        <dbReference type="SAM" id="MobiDB-lite"/>
    </source>
</evidence>
<protein>
    <submittedName>
        <fullName evidence="2">Uncharacterized protein</fullName>
    </submittedName>
</protein>
<gene>
    <name evidence="2" type="ORF">PGQ11_007989</name>
</gene>
<accession>A0ABR2IZ58</accession>
<sequence length="108" mass="12478">MWLTFSGWTVAKILREKGDLTDELSPRANRNFSPDRVYLKKTEEHRGGRRREPECHGDYRSHRHSHKSPDDGGFLRALAWGVTKGAITSAAYIGIQKVVDIIFDQRRR</sequence>
<reference evidence="2 3" key="1">
    <citation type="journal article" date="2024" name="IMA Fungus">
        <title>Apiospora arundinis, a panoply of carbohydrate-active enzymes and secondary metabolites.</title>
        <authorList>
            <person name="Sorensen T."/>
            <person name="Petersen C."/>
            <person name="Muurmann A.T."/>
            <person name="Christiansen J.V."/>
            <person name="Brundto M.L."/>
            <person name="Overgaard C.K."/>
            <person name="Boysen A.T."/>
            <person name="Wollenberg R.D."/>
            <person name="Larsen T.O."/>
            <person name="Sorensen J.L."/>
            <person name="Nielsen K.L."/>
            <person name="Sondergaard T.E."/>
        </authorList>
    </citation>
    <scope>NUCLEOTIDE SEQUENCE [LARGE SCALE GENOMIC DNA]</scope>
    <source>
        <strain evidence="2 3">AAU 773</strain>
    </source>
</reference>
<keyword evidence="3" id="KW-1185">Reference proteome</keyword>
<evidence type="ECO:0000313" key="3">
    <source>
        <dbReference type="Proteomes" id="UP001390339"/>
    </source>
</evidence>